<dbReference type="Proteomes" id="UP000324575">
    <property type="component" value="Unassembled WGS sequence"/>
</dbReference>
<dbReference type="AlphaFoldDB" id="A0A5M8NT87"/>
<protein>
    <recommendedName>
        <fullName evidence="3">Transposase</fullName>
    </recommendedName>
</protein>
<organism evidence="1 2">
    <name type="scientific">Candidatus Ordinivivax streblomastigis</name>
    <dbReference type="NCBI Taxonomy" id="2540710"/>
    <lineage>
        <taxon>Bacteria</taxon>
        <taxon>Pseudomonadati</taxon>
        <taxon>Bacteroidota</taxon>
        <taxon>Bacteroidia</taxon>
        <taxon>Bacteroidales</taxon>
        <taxon>Candidatus Ordinivivax</taxon>
    </lineage>
</organism>
<evidence type="ECO:0000313" key="2">
    <source>
        <dbReference type="Proteomes" id="UP000324575"/>
    </source>
</evidence>
<comment type="caution">
    <text evidence="1">The sequence shown here is derived from an EMBL/GenBank/DDBJ whole genome shotgun (WGS) entry which is preliminary data.</text>
</comment>
<dbReference type="EMBL" id="SNRX01000128">
    <property type="protein sequence ID" value="KAA6300166.1"/>
    <property type="molecule type" value="Genomic_DNA"/>
</dbReference>
<gene>
    <name evidence="1" type="ORF">EZS26_003691</name>
</gene>
<accession>A0A5M8NT87</accession>
<evidence type="ECO:0000313" key="1">
    <source>
        <dbReference type="EMBL" id="KAA6300166.1"/>
    </source>
</evidence>
<proteinExistence type="predicted"/>
<evidence type="ECO:0008006" key="3">
    <source>
        <dbReference type="Google" id="ProtNLM"/>
    </source>
</evidence>
<reference evidence="1 2" key="1">
    <citation type="submission" date="2019-03" db="EMBL/GenBank/DDBJ databases">
        <title>Single cell metagenomics reveals metabolic interactions within the superorganism composed of flagellate Streblomastix strix and complex community of Bacteroidetes bacteria on its surface.</title>
        <authorList>
            <person name="Treitli S.C."/>
            <person name="Kolisko M."/>
            <person name="Husnik F."/>
            <person name="Keeling P."/>
            <person name="Hampl V."/>
        </authorList>
    </citation>
    <scope>NUCLEOTIDE SEQUENCE [LARGE SCALE GENOMIC DNA]</scope>
    <source>
        <strain evidence="1">St1</strain>
    </source>
</reference>
<name>A0A5M8NT87_9BACT</name>
<sequence>MTYFEFTKRFPTQEDAINYIVDKKYPNEQYVCPKCSAHVPASFWLQIQR</sequence>